<proteinExistence type="predicted"/>
<sequence length="36" mass="4402">MNIAQIEDNIKQITSDKKRLEYLFNLYQKMVKNNEK</sequence>
<dbReference type="STRING" id="223786.SAMN05216234_15613"/>
<dbReference type="Proteomes" id="UP000199227">
    <property type="component" value="Unassembled WGS sequence"/>
</dbReference>
<keyword evidence="2" id="KW-1185">Reference proteome</keyword>
<evidence type="ECO:0000313" key="2">
    <source>
        <dbReference type="Proteomes" id="UP000199227"/>
    </source>
</evidence>
<organism evidence="1 2">
    <name type="scientific">Hydrogenimonas thermophila</name>
    <dbReference type="NCBI Taxonomy" id="223786"/>
    <lineage>
        <taxon>Bacteria</taxon>
        <taxon>Pseudomonadati</taxon>
        <taxon>Campylobacterota</taxon>
        <taxon>Epsilonproteobacteria</taxon>
        <taxon>Campylobacterales</taxon>
        <taxon>Hydrogenimonadaceae</taxon>
        <taxon>Hydrogenimonas</taxon>
    </lineage>
</organism>
<evidence type="ECO:0000313" key="1">
    <source>
        <dbReference type="EMBL" id="SFP91494.1"/>
    </source>
</evidence>
<accession>A0A1I5U895</accession>
<name>A0A1I5U895_9BACT</name>
<reference evidence="1 2" key="1">
    <citation type="submission" date="2016-10" db="EMBL/GenBank/DDBJ databases">
        <authorList>
            <person name="de Groot N.N."/>
        </authorList>
    </citation>
    <scope>NUCLEOTIDE SEQUENCE [LARGE SCALE GENOMIC DNA]</scope>
    <source>
        <strain evidence="1 2">EP1-55-1</strain>
    </source>
</reference>
<protein>
    <submittedName>
        <fullName evidence="1">Uncharacterized protein</fullName>
    </submittedName>
</protein>
<gene>
    <name evidence="1" type="ORF">SAMN05216234_15613</name>
</gene>
<dbReference type="AlphaFoldDB" id="A0A1I5U895"/>
<dbReference type="EMBL" id="FOXB01000056">
    <property type="protein sequence ID" value="SFP91494.1"/>
    <property type="molecule type" value="Genomic_DNA"/>
</dbReference>